<comment type="function">
    <text evidence="13">Component of the coat protein complex II (COPII) which promotes the formation of transport vesicles from the endoplasmic reticulum (ER). The coat has two main functions, the physical deformation of the endoplasmic reticulum membrane into vesicles and the selection of cargo molecules.</text>
</comment>
<dbReference type="Proteomes" id="UP000182334">
    <property type="component" value="Chromosome V"/>
</dbReference>
<dbReference type="InterPro" id="IPR037364">
    <property type="entry name" value="Sec23"/>
</dbReference>
<evidence type="ECO:0000259" key="15">
    <source>
        <dbReference type="Pfam" id="PF04811"/>
    </source>
</evidence>
<dbReference type="InterPro" id="IPR012990">
    <property type="entry name" value="Beta-sandwich_Sec23_24"/>
</dbReference>
<dbReference type="PANTHER" id="PTHR11141:SF0">
    <property type="entry name" value="PROTEIN TRANSPORT PROTEIN SEC23"/>
    <property type="match status" value="1"/>
</dbReference>
<dbReference type="Pfam" id="PF04810">
    <property type="entry name" value="zf-Sec23_Sec24"/>
    <property type="match status" value="1"/>
</dbReference>
<dbReference type="InterPro" id="IPR036175">
    <property type="entry name" value="Sec23/24_helical_dom_sf"/>
</dbReference>
<accession>A0A1L0GIW3</accession>
<dbReference type="Pfam" id="PF04811">
    <property type="entry name" value="Sec23_trunk"/>
    <property type="match status" value="1"/>
</dbReference>
<evidence type="ECO:0000256" key="2">
    <source>
        <dbReference type="ARBA" id="ARBA00004397"/>
    </source>
</evidence>
<dbReference type="SUPFAM" id="SSF82919">
    <property type="entry name" value="Zn-finger domain of Sec23/24"/>
    <property type="match status" value="1"/>
</dbReference>
<feature type="domain" description="Sec23/Sec24 beta-sandwich" evidence="17">
    <location>
        <begin position="419"/>
        <end position="543"/>
    </location>
</feature>
<keyword evidence="7 13" id="KW-0862">Zinc</keyword>
<sequence>MSDPVRFNWNLFPSTKLEANEMLTPLGCMYTPLGAEALVTSGEVIKCSLCSNIINPFIKVDRENRMWWCPFCSKMSFFPETFELHEKGASDGAVPTEIRPSSHNTVDYILPIDISAKDQQFVVAYVIDTYQHTDTIEQREFDTLKNAIADSMALLPKDTLVLMVTFNDTVEVHIQEKTNVVAFLPELLFLENYDFSKLFTDQKLIQEVFSKLDIDRTLAPSPDMSSLLKSGIIAPNLKSLQDYVKTLRPKLTHSFKPARATGLAVFLTTLLLSNSFTGLIGKVNLFCSGPATSNPGRIVEESATMRSHHDVANFNAPHFISAAKFYQTMSFVSCGYLLNDAYTAVYTSSGKVVNYAVSDSSPKFSFDIYTGSLDQVGVYEMKSLASGSSGSIVLTDGFQSTRFKENLNVNTSSILEEKHNCKFTVTTSTGIKVMKAICAGTELQSSYQSEKLSALHHAKISDMITRFDLSMKKRNFTNQWYLGNLNDLDTIAVYFEMETVNSSSMLDEISGAKEVYIQFQTKFYDLESANTILRVTTVKRPTTLSVLAANKVRLSNNTYKLVNTRSSIVKEKALLESFDYKAWMVLFTRLLINKIDTTIGYESFEEVVNDVDSALIRLTRFFGGLKIDTRSSSNPYDNLKLIYSISESFKELPALSYSLRRNPQLIRIFNSSPDETAYYHHMFNKCETDTSCVMIHPNFYKLESTGLLEKLSLDVTSLDTQAGDDSFFVLDSIFNVIIYYRYSDSKHKIPLHNSNNDELIYRKVRDPKLTSVLETVKTQLIDGRNIIPNIVLTQSGHSQARFLLARLYPVLDKPEEEASQQTSWWSFFAKLNSNHALMTDDVSVNKYYDELLDKVQNYKIGTNY</sequence>
<organism evidence="18 19">
    <name type="scientific">Sungouiella intermedia</name>
    <dbReference type="NCBI Taxonomy" id="45354"/>
    <lineage>
        <taxon>Eukaryota</taxon>
        <taxon>Fungi</taxon>
        <taxon>Dikarya</taxon>
        <taxon>Ascomycota</taxon>
        <taxon>Saccharomycotina</taxon>
        <taxon>Pichiomycetes</taxon>
        <taxon>Metschnikowiaceae</taxon>
        <taxon>Sungouiella</taxon>
    </lineage>
</organism>
<name>A0A1L0GIW3_9ASCO</name>
<comment type="subcellular location">
    <subcellularLocation>
        <location evidence="13">Cytoplasm</location>
    </subcellularLocation>
    <subcellularLocation>
        <location evidence="1 13">Cytoplasmic vesicle</location>
        <location evidence="1 13">COPII-coated vesicle membrane</location>
        <topology evidence="1 13">Peripheral membrane protein</topology>
        <orientation evidence="1 13">Cytoplasmic side</orientation>
    </subcellularLocation>
    <subcellularLocation>
        <location evidence="2 13">Endoplasmic reticulum membrane</location>
        <topology evidence="2 13">Peripheral membrane protein</topology>
        <orientation evidence="2 13">Cytoplasmic side</orientation>
    </subcellularLocation>
    <subcellularLocation>
        <location evidence="13">Golgi apparatus membrane</location>
        <topology evidence="13">Peripheral membrane protein</topology>
        <orientation evidence="13">Cytoplasmic side</orientation>
    </subcellularLocation>
</comment>
<dbReference type="GO" id="GO:0000139">
    <property type="term" value="C:Golgi membrane"/>
    <property type="evidence" value="ECO:0007669"/>
    <property type="project" value="UniProtKB-SubCell"/>
</dbReference>
<dbReference type="Pfam" id="PF04815">
    <property type="entry name" value="Sec23_helical"/>
    <property type="match status" value="1"/>
</dbReference>
<dbReference type="InterPro" id="IPR029006">
    <property type="entry name" value="ADF-H/Gelsolin-like_dom_sf"/>
</dbReference>
<dbReference type="GO" id="GO:0070971">
    <property type="term" value="C:endoplasmic reticulum exit site"/>
    <property type="evidence" value="ECO:0007669"/>
    <property type="project" value="TreeGrafter"/>
</dbReference>
<keyword evidence="12 13" id="KW-0968">Cytoplasmic vesicle</keyword>
<evidence type="ECO:0000256" key="4">
    <source>
        <dbReference type="ARBA" id="ARBA00022448"/>
    </source>
</evidence>
<evidence type="ECO:0000256" key="10">
    <source>
        <dbReference type="ARBA" id="ARBA00023034"/>
    </source>
</evidence>
<reference evidence="18 19" key="1">
    <citation type="submission" date="2016-10" db="EMBL/GenBank/DDBJ databases">
        <authorList>
            <person name="de Groot N.N."/>
        </authorList>
    </citation>
    <scope>NUCLEOTIDE SEQUENCE [LARGE SCALE GENOMIC DNA]</scope>
    <source>
        <strain evidence="18 19">CBS 141442</strain>
    </source>
</reference>
<dbReference type="OrthoDB" id="4093209at2759"/>
<dbReference type="AlphaFoldDB" id="A0A1L0GIW3"/>
<evidence type="ECO:0000256" key="7">
    <source>
        <dbReference type="ARBA" id="ARBA00022833"/>
    </source>
</evidence>
<dbReference type="Gene3D" id="1.20.120.730">
    <property type="entry name" value="Sec23/Sec24 helical domain"/>
    <property type="match status" value="1"/>
</dbReference>
<evidence type="ECO:0000259" key="17">
    <source>
        <dbReference type="Pfam" id="PF08033"/>
    </source>
</evidence>
<keyword evidence="11 13" id="KW-0472">Membrane</keyword>
<comment type="similarity">
    <text evidence="3 13">Belongs to the SEC23/SEC24 family. SEC23 subfamily.</text>
</comment>
<dbReference type="GO" id="GO:0005096">
    <property type="term" value="F:GTPase activator activity"/>
    <property type="evidence" value="ECO:0007669"/>
    <property type="project" value="TreeGrafter"/>
</dbReference>
<evidence type="ECO:0000256" key="13">
    <source>
        <dbReference type="RuleBase" id="RU365030"/>
    </source>
</evidence>
<keyword evidence="9 13" id="KW-0653">Protein transport</keyword>
<dbReference type="Pfam" id="PF08033">
    <property type="entry name" value="Sec23_BS"/>
    <property type="match status" value="1"/>
</dbReference>
<dbReference type="GO" id="GO:0030127">
    <property type="term" value="C:COPII vesicle coat"/>
    <property type="evidence" value="ECO:0007669"/>
    <property type="project" value="InterPro"/>
</dbReference>
<evidence type="ECO:0000256" key="3">
    <source>
        <dbReference type="ARBA" id="ARBA00009210"/>
    </source>
</evidence>
<dbReference type="SUPFAM" id="SSF82754">
    <property type="entry name" value="C-terminal, gelsolin-like domain of Sec23/24"/>
    <property type="match status" value="1"/>
</dbReference>
<evidence type="ECO:0000259" key="14">
    <source>
        <dbReference type="Pfam" id="PF04810"/>
    </source>
</evidence>
<proteinExistence type="inferred from homology"/>
<dbReference type="InterPro" id="IPR036465">
    <property type="entry name" value="vWFA_dom_sf"/>
</dbReference>
<dbReference type="InterPro" id="IPR036180">
    <property type="entry name" value="Gelsolin-like_dom_sf"/>
</dbReference>
<dbReference type="EMBL" id="LT635760">
    <property type="protein sequence ID" value="SGZ56165.1"/>
    <property type="molecule type" value="Genomic_DNA"/>
</dbReference>
<dbReference type="InterPro" id="IPR006895">
    <property type="entry name" value="Znf_Sec23_Sec24"/>
</dbReference>
<dbReference type="InterPro" id="IPR006900">
    <property type="entry name" value="Sec23/24_helical_dom"/>
</dbReference>
<keyword evidence="4 13" id="KW-0813">Transport</keyword>
<protein>
    <recommendedName>
        <fullName evidence="13">Protein transport protein SEC23</fullName>
    </recommendedName>
</protein>
<dbReference type="Gene3D" id="3.40.20.10">
    <property type="entry name" value="Severin"/>
    <property type="match status" value="1"/>
</dbReference>
<evidence type="ECO:0000313" key="18">
    <source>
        <dbReference type="EMBL" id="SGZ56165.1"/>
    </source>
</evidence>
<evidence type="ECO:0000256" key="6">
    <source>
        <dbReference type="ARBA" id="ARBA00022824"/>
    </source>
</evidence>
<gene>
    <name evidence="18" type="ORF">SAMEA4029010_CIC11G00000004142</name>
</gene>
<dbReference type="GO" id="GO:0005789">
    <property type="term" value="C:endoplasmic reticulum membrane"/>
    <property type="evidence" value="ECO:0007669"/>
    <property type="project" value="UniProtKB-SubCell"/>
</dbReference>
<keyword evidence="5 13" id="KW-0479">Metal-binding</keyword>
<dbReference type="Gene3D" id="3.40.50.410">
    <property type="entry name" value="von Willebrand factor, type A domain"/>
    <property type="match status" value="1"/>
</dbReference>
<dbReference type="InterPro" id="IPR036174">
    <property type="entry name" value="Znf_Sec23_Sec24_sf"/>
</dbReference>
<feature type="domain" description="Sec23/Sec24 trunk" evidence="15">
    <location>
        <begin position="124"/>
        <end position="330"/>
    </location>
</feature>
<keyword evidence="6 13" id="KW-0256">Endoplasmic reticulum</keyword>
<evidence type="ECO:0000259" key="16">
    <source>
        <dbReference type="Pfam" id="PF04815"/>
    </source>
</evidence>
<keyword evidence="19" id="KW-1185">Reference proteome</keyword>
<dbReference type="PANTHER" id="PTHR11141">
    <property type="entry name" value="PROTEIN TRANSPORT PROTEIN SEC23"/>
    <property type="match status" value="1"/>
</dbReference>
<dbReference type="SUPFAM" id="SSF53300">
    <property type="entry name" value="vWA-like"/>
    <property type="match status" value="1"/>
</dbReference>
<dbReference type="InterPro" id="IPR006896">
    <property type="entry name" value="Sec23/24_trunk_dom"/>
</dbReference>
<evidence type="ECO:0000256" key="12">
    <source>
        <dbReference type="ARBA" id="ARBA00023329"/>
    </source>
</evidence>
<dbReference type="GO" id="GO:0008270">
    <property type="term" value="F:zinc ion binding"/>
    <property type="evidence" value="ECO:0007669"/>
    <property type="project" value="InterPro"/>
</dbReference>
<dbReference type="GO" id="GO:0090110">
    <property type="term" value="P:COPII-coated vesicle cargo loading"/>
    <property type="evidence" value="ECO:0007669"/>
    <property type="project" value="TreeGrafter"/>
</dbReference>
<feature type="domain" description="Sec23/Sec24 helical" evidence="16">
    <location>
        <begin position="579"/>
        <end position="691"/>
    </location>
</feature>
<keyword evidence="10 13" id="KW-0333">Golgi apparatus</keyword>
<dbReference type="GO" id="GO:0006886">
    <property type="term" value="P:intracellular protein transport"/>
    <property type="evidence" value="ECO:0007669"/>
    <property type="project" value="InterPro"/>
</dbReference>
<feature type="domain" description="Zinc finger Sec23/Sec24-type" evidence="14">
    <location>
        <begin position="45"/>
        <end position="80"/>
    </location>
</feature>
<evidence type="ECO:0000256" key="11">
    <source>
        <dbReference type="ARBA" id="ARBA00023136"/>
    </source>
</evidence>
<evidence type="ECO:0000313" key="19">
    <source>
        <dbReference type="Proteomes" id="UP000182334"/>
    </source>
</evidence>
<dbReference type="STRING" id="45354.A0A1L0GIW3"/>
<dbReference type="SUPFAM" id="SSF81811">
    <property type="entry name" value="Helical domain of Sec23/24"/>
    <property type="match status" value="1"/>
</dbReference>
<dbReference type="SUPFAM" id="SSF81995">
    <property type="entry name" value="beta-sandwich domain of Sec23/24"/>
    <property type="match status" value="1"/>
</dbReference>
<evidence type="ECO:0000256" key="5">
    <source>
        <dbReference type="ARBA" id="ARBA00022723"/>
    </source>
</evidence>
<keyword evidence="13" id="KW-0963">Cytoplasm</keyword>
<evidence type="ECO:0000256" key="9">
    <source>
        <dbReference type="ARBA" id="ARBA00022927"/>
    </source>
</evidence>
<evidence type="ECO:0000256" key="1">
    <source>
        <dbReference type="ARBA" id="ARBA00004299"/>
    </source>
</evidence>
<dbReference type="Gene3D" id="2.30.30.380">
    <property type="entry name" value="Zn-finger domain of Sec23/24"/>
    <property type="match status" value="1"/>
</dbReference>
<evidence type="ECO:0000256" key="8">
    <source>
        <dbReference type="ARBA" id="ARBA00022892"/>
    </source>
</evidence>
<keyword evidence="8 13" id="KW-0931">ER-Golgi transport</keyword>